<reference evidence="3 4" key="1">
    <citation type="submission" date="2023-03" db="EMBL/GenBank/DDBJ databases">
        <title>Muricauda XX sp. nov. and Muricauda XXX sp. nov., two novel species isolated from Okinawa Trough.</title>
        <authorList>
            <person name="Cao W."/>
            <person name="Deng X."/>
        </authorList>
    </citation>
    <scope>NUCLEOTIDE SEQUENCE [LARGE SCALE GENOMIC DNA]</scope>
    <source>
        <strain evidence="3 4">81s02</strain>
    </source>
</reference>
<gene>
    <name evidence="3" type="ORF">PY091_03990</name>
</gene>
<organism evidence="3 4">
    <name type="scientific">Flagellimonas okinawensis</name>
    <dbReference type="NCBI Taxonomy" id="3031324"/>
    <lineage>
        <taxon>Bacteria</taxon>
        <taxon>Pseudomonadati</taxon>
        <taxon>Bacteroidota</taxon>
        <taxon>Flavobacteriia</taxon>
        <taxon>Flavobacteriales</taxon>
        <taxon>Flavobacteriaceae</taxon>
        <taxon>Flagellimonas</taxon>
    </lineage>
</organism>
<evidence type="ECO:0000259" key="2">
    <source>
        <dbReference type="Pfam" id="PF24289"/>
    </source>
</evidence>
<sequence length="424" mass="48250">MKNLFTPALILLFCIQVYSQSFYETSWISNNVKYTAFIVQHTSEEALVAVKYFNNGSDKVALYPGRYKTFTKSDGTTDRYLNGYDAFIKRGPSGSSYSADNFYFKKTGNGNFEAYTVDDNGFKGGDITNYMKPTLYWIPIQKEALTKRYLDDYFDKEDALFPLLAFYGNGEAEFVTEKAAITALGSGITHANPPYDDSLWAISLSDLGSAAYTKQVLKHSDSFPSTWIKTQWDNGYFITSLEYDSFMNKYLVVMSKGPKLTGPQSWKKSETFPKEWVSEKWDNSYYITSMTNDGGSWYLAMTKNTGLGTQRWKTSYEIPKSWIEESWNMGYSITSATYGNGLWATCVSKNANLGLQSWKTATEWPIDWIRGKANDGYKITTIAYGDNRWFVVMSNSSSISYNTSITNYTDLPIDWILDKIRGIN</sequence>
<dbReference type="EMBL" id="JARFVA010000001">
    <property type="protein sequence ID" value="MDF0706366.1"/>
    <property type="molecule type" value="Genomic_DNA"/>
</dbReference>
<dbReference type="Proteomes" id="UP001217083">
    <property type="component" value="Unassembled WGS sequence"/>
</dbReference>
<evidence type="ECO:0000313" key="3">
    <source>
        <dbReference type="EMBL" id="MDF0706366.1"/>
    </source>
</evidence>
<keyword evidence="4" id="KW-1185">Reference proteome</keyword>
<feature type="domain" description="DUF7477" evidence="2">
    <location>
        <begin position="198"/>
        <end position="337"/>
    </location>
</feature>
<protein>
    <recommendedName>
        <fullName evidence="2">DUF7477 domain-containing protein</fullName>
    </recommendedName>
</protein>
<dbReference type="InterPro" id="IPR055900">
    <property type="entry name" value="DUF7477"/>
</dbReference>
<evidence type="ECO:0000313" key="4">
    <source>
        <dbReference type="Proteomes" id="UP001217083"/>
    </source>
</evidence>
<keyword evidence="1" id="KW-0732">Signal</keyword>
<accession>A0ABT5XKE5</accession>
<dbReference type="Pfam" id="PF24289">
    <property type="entry name" value="DUF7477"/>
    <property type="match status" value="1"/>
</dbReference>
<evidence type="ECO:0000256" key="1">
    <source>
        <dbReference type="SAM" id="SignalP"/>
    </source>
</evidence>
<feature type="signal peptide" evidence="1">
    <location>
        <begin position="1"/>
        <end position="19"/>
    </location>
</feature>
<proteinExistence type="predicted"/>
<feature type="chain" id="PRO_5046862627" description="DUF7477 domain-containing protein" evidence="1">
    <location>
        <begin position="20"/>
        <end position="424"/>
    </location>
</feature>
<dbReference type="RefSeq" id="WP_275648411.1">
    <property type="nucleotide sequence ID" value="NZ_JARFVA010000001.1"/>
</dbReference>
<comment type="caution">
    <text evidence="3">The sequence shown here is derived from an EMBL/GenBank/DDBJ whole genome shotgun (WGS) entry which is preliminary data.</text>
</comment>
<name>A0ABT5XKE5_9FLAO</name>